<keyword evidence="4" id="KW-1185">Reference proteome</keyword>
<feature type="domain" description="TerB N-terminal" evidence="2">
    <location>
        <begin position="74"/>
        <end position="281"/>
    </location>
</feature>
<dbReference type="AlphaFoldDB" id="A0A076N213"/>
<dbReference type="STRING" id="1068978.AMETH_3915"/>
<accession>A0A076N213</accession>
<evidence type="ECO:0000313" key="3">
    <source>
        <dbReference type="EMBL" id="AIJ24007.1"/>
    </source>
</evidence>
<dbReference type="PATRIC" id="fig|1068978.7.peg.4195"/>
<evidence type="ECO:0000313" key="4">
    <source>
        <dbReference type="Proteomes" id="UP000062973"/>
    </source>
</evidence>
<dbReference type="EMBL" id="CP009110">
    <property type="protein sequence ID" value="AIJ24007.1"/>
    <property type="molecule type" value="Genomic_DNA"/>
</dbReference>
<name>A0A076N213_AMYME</name>
<proteinExistence type="predicted"/>
<feature type="compositionally biased region" description="Low complexity" evidence="1">
    <location>
        <begin position="401"/>
        <end position="417"/>
    </location>
</feature>
<dbReference type="KEGG" id="amq:AMETH_3915"/>
<protein>
    <recommendedName>
        <fullName evidence="2">TerB N-terminal domain-containing protein</fullName>
    </recommendedName>
</protein>
<dbReference type="HOGENOM" id="CLU_658321_0_0_11"/>
<evidence type="ECO:0000256" key="1">
    <source>
        <dbReference type="SAM" id="MobiDB-lite"/>
    </source>
</evidence>
<dbReference type="RefSeq" id="WP_223842875.1">
    <property type="nucleotide sequence ID" value="NZ_AQUL01000001.1"/>
</dbReference>
<reference evidence="3 4" key="1">
    <citation type="submission" date="2014-07" db="EMBL/GenBank/DDBJ databases">
        <title>Whole Genome Sequence of the Amycolatopsis methanolica 239.</title>
        <authorList>
            <person name="Tang B."/>
        </authorList>
    </citation>
    <scope>NUCLEOTIDE SEQUENCE [LARGE SCALE GENOMIC DNA]</scope>
    <source>
        <strain evidence="3 4">239</strain>
    </source>
</reference>
<feature type="region of interest" description="Disordered" evidence="1">
    <location>
        <begin position="393"/>
        <end position="417"/>
    </location>
</feature>
<organism evidence="3 4">
    <name type="scientific">Amycolatopsis methanolica 239</name>
    <dbReference type="NCBI Taxonomy" id="1068978"/>
    <lineage>
        <taxon>Bacteria</taxon>
        <taxon>Bacillati</taxon>
        <taxon>Actinomycetota</taxon>
        <taxon>Actinomycetes</taxon>
        <taxon>Pseudonocardiales</taxon>
        <taxon>Pseudonocardiaceae</taxon>
        <taxon>Amycolatopsis</taxon>
        <taxon>Amycolatopsis methanolica group</taxon>
    </lineage>
</organism>
<dbReference type="Pfam" id="PF13208">
    <property type="entry name" value="TerB_N"/>
    <property type="match status" value="1"/>
</dbReference>
<sequence length="417" mass="45613">MALAVVILLVLALVIWLIRRKRASARSAPVVGGDRAVQPVHPPPQVSAPVAAMPPIQRYPALPAATLSYAEWVPAGRDVKVAGLVIRGGMLYLGRSMADAAGNGVEPALIDPTLPVDGARPDWTGETMDYWPSYSDISPRGRAAYLAWLAGGRSNPRAYIGYVFVYFYGLERRLLTELPGTPDPAAEFRLLTGEVRRLLGIYRGNRSFEQYASSLLDCVAILDPTARWNGPPPAFPEWTYELPAELRLGLGQLVAAGRPLPADWALAWYTHHPETRLRTPAQRCPDEFHELFTARYQERFGDGLVVKPNKTRLSSRYFPASGGFGGEVKLENPNLPDVGKLTGPVTKLRDLIEAVTDDLDAYSRHLGRHPGDTGSPAAVALLPKGVSYRADERTERFGPGRRAASTTMAARSSQRRS</sequence>
<dbReference type="eggNOG" id="COG4103">
    <property type="taxonomic scope" value="Bacteria"/>
</dbReference>
<gene>
    <name evidence="3" type="ORF">AMETH_3915</name>
</gene>
<dbReference type="Proteomes" id="UP000062973">
    <property type="component" value="Chromosome"/>
</dbReference>
<dbReference type="InterPro" id="IPR025266">
    <property type="entry name" value="TerB_N"/>
</dbReference>
<evidence type="ECO:0000259" key="2">
    <source>
        <dbReference type="Pfam" id="PF13208"/>
    </source>
</evidence>